<dbReference type="Proteomes" id="UP000239322">
    <property type="component" value="Unassembled WGS sequence"/>
</dbReference>
<dbReference type="AlphaFoldDB" id="A0A2S9Q1T1"/>
<sequence length="153" mass="15271">MGIGLPGTRLATAQAAASGTVVYTEAKGAVDTAAQISRDGSVSALVTLKDAAAPSEYRFPLDLPEGAHAVVTQDGGVAVADSSGELIGTFSTRWAKDANHADVPTSYRRCGAGDEPACGDHEAVPAGDRQVGEHGGGGRTGQAVAVGESRPVA</sequence>
<dbReference type="OrthoDB" id="4412570at2"/>
<dbReference type="RefSeq" id="WP_105867253.1">
    <property type="nucleotide sequence ID" value="NZ_PVLV01000040.1"/>
</dbReference>
<accession>A0A2S9Q1T1</accession>
<protein>
    <submittedName>
        <fullName evidence="2">Uncharacterized protein</fullName>
    </submittedName>
</protein>
<evidence type="ECO:0000256" key="1">
    <source>
        <dbReference type="SAM" id="MobiDB-lite"/>
    </source>
</evidence>
<name>A0A2S9Q1T1_9ACTN</name>
<feature type="region of interest" description="Disordered" evidence="1">
    <location>
        <begin position="119"/>
        <end position="153"/>
    </location>
</feature>
<evidence type="ECO:0000313" key="2">
    <source>
        <dbReference type="EMBL" id="PRH80645.1"/>
    </source>
</evidence>
<keyword evidence="3" id="KW-1185">Reference proteome</keyword>
<dbReference type="EMBL" id="PVLV01000040">
    <property type="protein sequence ID" value="PRH80645.1"/>
    <property type="molecule type" value="Genomic_DNA"/>
</dbReference>
<evidence type="ECO:0000313" key="3">
    <source>
        <dbReference type="Proteomes" id="UP000239322"/>
    </source>
</evidence>
<gene>
    <name evidence="2" type="ORF">C6N75_02915</name>
</gene>
<organism evidence="2 3">
    <name type="scientific">Streptomyces solincola</name>
    <dbReference type="NCBI Taxonomy" id="2100817"/>
    <lineage>
        <taxon>Bacteria</taxon>
        <taxon>Bacillati</taxon>
        <taxon>Actinomycetota</taxon>
        <taxon>Actinomycetes</taxon>
        <taxon>Kitasatosporales</taxon>
        <taxon>Streptomycetaceae</taxon>
        <taxon>Streptomyces</taxon>
    </lineage>
</organism>
<reference evidence="2 3" key="1">
    <citation type="submission" date="2018-03" db="EMBL/GenBank/DDBJ databases">
        <title>Novel Streptomyces sp. from soil.</title>
        <authorList>
            <person name="Tan G.Y.A."/>
            <person name="Lee Z.Y."/>
        </authorList>
    </citation>
    <scope>NUCLEOTIDE SEQUENCE [LARGE SCALE GENOMIC DNA]</scope>
    <source>
        <strain evidence="2 3">ST5x</strain>
    </source>
</reference>
<proteinExistence type="predicted"/>
<comment type="caution">
    <text evidence="2">The sequence shown here is derived from an EMBL/GenBank/DDBJ whole genome shotgun (WGS) entry which is preliminary data.</text>
</comment>